<dbReference type="PANTHER" id="PTHR42705:SF2">
    <property type="entry name" value="BIFUNCTIONAL NON-HOMOLOGOUS END JOINING PROTEIN LIGD"/>
    <property type="match status" value="1"/>
</dbReference>
<evidence type="ECO:0000313" key="2">
    <source>
        <dbReference type="EMBL" id="AHF07541.1"/>
    </source>
</evidence>
<dbReference type="Proteomes" id="UP000010847">
    <property type="component" value="Chromosome"/>
</dbReference>
<dbReference type="NCBIfam" id="TIGR02778">
    <property type="entry name" value="ligD_pol"/>
    <property type="match status" value="1"/>
</dbReference>
<gene>
    <name evidence="2" type="ORF">DESME_11390</name>
</gene>
<accession>W0EEN1</accession>
<sequence>MKVDGHILSVSHLTKVYFPEIGLTKGEILKYYTDMAPYILPHIARSPFVMVRFPEGIHGEFFYQKECPAQAPEWVTRFEDPFSQSGLTYVVCDQLSTLMYLINLGCIEIHAWASTIDYPDRPEWAVFDLDPDPPSGITEAYQVARWLGEILNELKINFLVKTSGSKGIHILVPLIPQFSYEEVQRGVEGVCRFLLRQRPEACTLERSILKREGKIYLDYIQNGRGRTMAGIYSIRPTIQGQVSTPLLREEVLAGEDPSQFTVRNLKKRIDKVGDLSRIMKEKMDFNKILHYFT</sequence>
<dbReference type="EMBL" id="CP007032">
    <property type="protein sequence ID" value="AHF07541.1"/>
    <property type="molecule type" value="Genomic_DNA"/>
</dbReference>
<dbReference type="HOGENOM" id="CLU_008325_1_3_9"/>
<reference evidence="2 3" key="1">
    <citation type="submission" date="2013-12" db="EMBL/GenBank/DDBJ databases">
        <authorList>
            <consortium name="DOE Joint Genome Institute"/>
            <person name="Smidt H."/>
            <person name="Huntemann M."/>
            <person name="Han J."/>
            <person name="Chen A."/>
            <person name="Kyrpides N."/>
            <person name="Mavromatis K."/>
            <person name="Markowitz V."/>
            <person name="Palaniappan K."/>
            <person name="Ivanova N."/>
            <person name="Schaumberg A."/>
            <person name="Pati A."/>
            <person name="Liolios K."/>
            <person name="Nordberg H.P."/>
            <person name="Cantor M.N."/>
            <person name="Hua S.X."/>
            <person name="Woyke T."/>
        </authorList>
    </citation>
    <scope>NUCLEOTIDE SEQUENCE [LARGE SCALE GENOMIC DNA]</scope>
    <source>
        <strain evidence="3">DSM 15288</strain>
    </source>
</reference>
<dbReference type="STRING" id="871968.DESME_11390"/>
<dbReference type="PANTHER" id="PTHR42705">
    <property type="entry name" value="BIFUNCTIONAL NON-HOMOLOGOUS END JOINING PROTEIN LIGD"/>
    <property type="match status" value="1"/>
</dbReference>
<evidence type="ECO:0000313" key="3">
    <source>
        <dbReference type="Proteomes" id="UP000010847"/>
    </source>
</evidence>
<proteinExistence type="predicted"/>
<dbReference type="eggNOG" id="COG3285">
    <property type="taxonomic scope" value="Bacteria"/>
</dbReference>
<dbReference type="AlphaFoldDB" id="W0EEN1"/>
<dbReference type="InterPro" id="IPR052171">
    <property type="entry name" value="NHEJ_LigD"/>
</dbReference>
<name>W0EEN1_9FIRM</name>
<feature type="domain" description="DNA ligase D polymerase" evidence="1">
    <location>
        <begin position="24"/>
        <end position="275"/>
    </location>
</feature>
<protein>
    <submittedName>
        <fullName evidence="2">DNA polymerase LigD, polymerase domain-containing protein</fullName>
    </submittedName>
</protein>
<organism evidence="2 3">
    <name type="scientific">Desulfitobacterium metallireducens DSM 15288</name>
    <dbReference type="NCBI Taxonomy" id="871968"/>
    <lineage>
        <taxon>Bacteria</taxon>
        <taxon>Bacillati</taxon>
        <taxon>Bacillota</taxon>
        <taxon>Clostridia</taxon>
        <taxon>Eubacteriales</taxon>
        <taxon>Desulfitobacteriaceae</taxon>
        <taxon>Desulfitobacterium</taxon>
    </lineage>
</organism>
<dbReference type="Pfam" id="PF21686">
    <property type="entry name" value="LigD_Prim-Pol"/>
    <property type="match status" value="1"/>
</dbReference>
<evidence type="ECO:0000259" key="1">
    <source>
        <dbReference type="Pfam" id="PF21686"/>
    </source>
</evidence>
<keyword evidence="3" id="KW-1185">Reference proteome</keyword>
<dbReference type="Gene3D" id="3.90.920.10">
    <property type="entry name" value="DNA primase, PRIM domain"/>
    <property type="match status" value="1"/>
</dbReference>
<dbReference type="KEGG" id="dmt:DESME_11390"/>
<dbReference type="InterPro" id="IPR014145">
    <property type="entry name" value="LigD_pol_dom"/>
</dbReference>
<dbReference type="CDD" id="cd04861">
    <property type="entry name" value="LigD_Pol_like"/>
    <property type="match status" value="1"/>
</dbReference>